<dbReference type="InterPro" id="IPR022496">
    <property type="entry name" value="T6A_TsaB"/>
</dbReference>
<keyword evidence="3" id="KW-1185">Reference proteome</keyword>
<dbReference type="Gene3D" id="3.30.420.200">
    <property type="match status" value="1"/>
</dbReference>
<dbReference type="SUPFAM" id="SSF53067">
    <property type="entry name" value="Actin-like ATPase domain"/>
    <property type="match status" value="1"/>
</dbReference>
<dbReference type="Proteomes" id="UP001161497">
    <property type="component" value="Chromosome"/>
</dbReference>
<dbReference type="RefSeq" id="WP_009062075.1">
    <property type="nucleotide sequence ID" value="NZ_JAHXRZ010000011.1"/>
</dbReference>
<gene>
    <name evidence="2" type="ORF">MFUM_0080</name>
</gene>
<dbReference type="NCBIfam" id="TIGR03725">
    <property type="entry name" value="T6A_YeaZ"/>
    <property type="match status" value="1"/>
</dbReference>
<dbReference type="EMBL" id="OX458932">
    <property type="protein sequence ID" value="CAI9084490.1"/>
    <property type="molecule type" value="Genomic_DNA"/>
</dbReference>
<feature type="domain" description="Gcp-like" evidence="1">
    <location>
        <begin position="39"/>
        <end position="117"/>
    </location>
</feature>
<dbReference type="Gene3D" id="3.30.420.40">
    <property type="match status" value="1"/>
</dbReference>
<evidence type="ECO:0000259" key="1">
    <source>
        <dbReference type="Pfam" id="PF00814"/>
    </source>
</evidence>
<reference evidence="2" key="1">
    <citation type="submission" date="2023-03" db="EMBL/GenBank/DDBJ databases">
        <authorList>
            <person name="Cremers G."/>
            <person name="Picone N."/>
        </authorList>
    </citation>
    <scope>NUCLEOTIDE SEQUENCE</scope>
    <source>
        <strain evidence="2">Sample_alias</strain>
    </source>
</reference>
<dbReference type="InterPro" id="IPR043129">
    <property type="entry name" value="ATPase_NBD"/>
</dbReference>
<accession>A0ABM9IA46</accession>
<sequence>MILSIDTSSEIGSVALAENHHVVWRSYFKGKRHFSSLFDCLEKLNLASLKIEKIFVGTGPGSFSSIRVGIAAAQGISIAKNASILSIPSIWSIGLQFSHIPSLGIFSDARRGELFCSLFSYGKLVKGPYLIERQKLTEIIKTLDLAVSPEALHDTMTQAFPRAEDFFLLPETCPPFDNTPFPEPIYLRGPV</sequence>
<protein>
    <submittedName>
        <fullName evidence="2">Glycoprotease family enzyme</fullName>
    </submittedName>
</protein>
<organism evidence="2 3">
    <name type="scientific">Candidatus Methylacidiphilum fumarolicum</name>
    <dbReference type="NCBI Taxonomy" id="591154"/>
    <lineage>
        <taxon>Bacteria</taxon>
        <taxon>Pseudomonadati</taxon>
        <taxon>Verrucomicrobiota</taxon>
        <taxon>Methylacidiphilae</taxon>
        <taxon>Methylacidiphilales</taxon>
        <taxon>Methylacidiphilaceae</taxon>
        <taxon>Methylacidiphilum (ex Ratnadevi et al. 2023)</taxon>
    </lineage>
</organism>
<dbReference type="InterPro" id="IPR000905">
    <property type="entry name" value="Gcp-like_dom"/>
</dbReference>
<name>A0ABM9IA46_9BACT</name>
<proteinExistence type="predicted"/>
<evidence type="ECO:0000313" key="3">
    <source>
        <dbReference type="Proteomes" id="UP001161497"/>
    </source>
</evidence>
<dbReference type="Pfam" id="PF00814">
    <property type="entry name" value="TsaD"/>
    <property type="match status" value="1"/>
</dbReference>
<evidence type="ECO:0000313" key="2">
    <source>
        <dbReference type="EMBL" id="CAI9084490.1"/>
    </source>
</evidence>